<dbReference type="GO" id="GO:0015074">
    <property type="term" value="P:DNA integration"/>
    <property type="evidence" value="ECO:0007669"/>
    <property type="project" value="InterPro"/>
</dbReference>
<dbReference type="InterPro" id="IPR010998">
    <property type="entry name" value="Integrase_recombinase_N"/>
</dbReference>
<dbReference type="InterPro" id="IPR044068">
    <property type="entry name" value="CB"/>
</dbReference>
<dbReference type="AlphaFoldDB" id="A0A964W1U5"/>
<evidence type="ECO:0000256" key="3">
    <source>
        <dbReference type="PROSITE-ProRule" id="PRU01248"/>
    </source>
</evidence>
<evidence type="ECO:0000256" key="1">
    <source>
        <dbReference type="ARBA" id="ARBA00023125"/>
    </source>
</evidence>
<evidence type="ECO:0000313" key="7">
    <source>
        <dbReference type="Proteomes" id="UP000656077"/>
    </source>
</evidence>
<dbReference type="Gene3D" id="1.10.150.130">
    <property type="match status" value="1"/>
</dbReference>
<dbReference type="RefSeq" id="WP_160358723.1">
    <property type="nucleotide sequence ID" value="NZ_WSRQ01000010.1"/>
</dbReference>
<feature type="domain" description="Core-binding (CB)" evidence="5">
    <location>
        <begin position="1"/>
        <end position="111"/>
    </location>
</feature>
<proteinExistence type="predicted"/>
<dbReference type="InterPro" id="IPR002104">
    <property type="entry name" value="Integrase_catalytic"/>
</dbReference>
<organism evidence="6 7">
    <name type="scientific">Clostridium chromiireducens</name>
    <dbReference type="NCBI Taxonomy" id="225345"/>
    <lineage>
        <taxon>Bacteria</taxon>
        <taxon>Bacillati</taxon>
        <taxon>Bacillota</taxon>
        <taxon>Clostridia</taxon>
        <taxon>Eubacteriales</taxon>
        <taxon>Clostridiaceae</taxon>
        <taxon>Clostridium</taxon>
    </lineage>
</organism>
<evidence type="ECO:0000256" key="2">
    <source>
        <dbReference type="ARBA" id="ARBA00023172"/>
    </source>
</evidence>
<dbReference type="InterPro" id="IPR011010">
    <property type="entry name" value="DNA_brk_join_enz"/>
</dbReference>
<evidence type="ECO:0000259" key="4">
    <source>
        <dbReference type="PROSITE" id="PS51898"/>
    </source>
</evidence>
<dbReference type="GO" id="GO:0006310">
    <property type="term" value="P:DNA recombination"/>
    <property type="evidence" value="ECO:0007669"/>
    <property type="project" value="UniProtKB-KW"/>
</dbReference>
<dbReference type="EMBL" id="WSRQ01000010">
    <property type="protein sequence ID" value="MVX63624.1"/>
    <property type="molecule type" value="Genomic_DNA"/>
</dbReference>
<feature type="domain" description="Tyr recombinase" evidence="4">
    <location>
        <begin position="134"/>
        <end position="309"/>
    </location>
</feature>
<dbReference type="Pfam" id="PF00589">
    <property type="entry name" value="Phage_integrase"/>
    <property type="match status" value="1"/>
</dbReference>
<reference evidence="6" key="1">
    <citation type="submission" date="2019-12" db="EMBL/GenBank/DDBJ databases">
        <title>Microbes associate with the intestines of laboratory mice.</title>
        <authorList>
            <person name="Navarre W."/>
            <person name="Wong E."/>
        </authorList>
    </citation>
    <scope>NUCLEOTIDE SEQUENCE</scope>
    <source>
        <strain evidence="6">NM79_F5</strain>
    </source>
</reference>
<accession>A0A964W1U5</accession>
<name>A0A964W1U5_9CLOT</name>
<sequence length="309" mass="37269">MYDFIDSYIKDKKITHILNNHIYGFIHYLKKTSRLKGEEKEINRKTLYLHIKYVELFDKFLYYSYPSMKLDEINENTINEYKQFCLRGLKNNNKTLNKKLNVLNKFFGYLTKYKNLYSYNIMLNVEYEKNEEEHKPTIFTTSNLKLLFDTMRDYIYGQRDIVISKLILETGMLTRNILDIKIDQLSKTDKTIIMKSKSNMPTLYKLSNTLYEELNDYLKLRDLLDVNCSPYLFLSKRGNKYSIRSYQLFFAEAIRRCDFASTYTPRHLRSTFMYNISKLVSEERLKEITSQNKVKHYYELNDNPLRNIK</sequence>
<protein>
    <submittedName>
        <fullName evidence="6">Tyrosine-type recombinase/integrase</fullName>
    </submittedName>
</protein>
<keyword evidence="2" id="KW-0233">DNA recombination</keyword>
<dbReference type="Gene3D" id="1.10.443.10">
    <property type="entry name" value="Intergrase catalytic core"/>
    <property type="match status" value="1"/>
</dbReference>
<dbReference type="InterPro" id="IPR013762">
    <property type="entry name" value="Integrase-like_cat_sf"/>
</dbReference>
<evidence type="ECO:0000259" key="5">
    <source>
        <dbReference type="PROSITE" id="PS51900"/>
    </source>
</evidence>
<comment type="caution">
    <text evidence="6">The sequence shown here is derived from an EMBL/GenBank/DDBJ whole genome shotgun (WGS) entry which is preliminary data.</text>
</comment>
<dbReference type="SUPFAM" id="SSF56349">
    <property type="entry name" value="DNA breaking-rejoining enzymes"/>
    <property type="match status" value="1"/>
</dbReference>
<gene>
    <name evidence="6" type="ORF">GKZ28_07940</name>
</gene>
<dbReference type="PROSITE" id="PS51900">
    <property type="entry name" value="CB"/>
    <property type="match status" value="1"/>
</dbReference>
<dbReference type="PROSITE" id="PS51898">
    <property type="entry name" value="TYR_RECOMBINASE"/>
    <property type="match status" value="1"/>
</dbReference>
<dbReference type="Proteomes" id="UP000656077">
    <property type="component" value="Unassembled WGS sequence"/>
</dbReference>
<keyword evidence="1 3" id="KW-0238">DNA-binding</keyword>
<dbReference type="GO" id="GO:0003677">
    <property type="term" value="F:DNA binding"/>
    <property type="evidence" value="ECO:0007669"/>
    <property type="project" value="UniProtKB-UniRule"/>
</dbReference>
<evidence type="ECO:0000313" key="6">
    <source>
        <dbReference type="EMBL" id="MVX63624.1"/>
    </source>
</evidence>